<keyword evidence="6" id="KW-1185">Reference proteome</keyword>
<evidence type="ECO:0000256" key="4">
    <source>
        <dbReference type="SAM" id="Phobius"/>
    </source>
</evidence>
<dbReference type="PANTHER" id="PTHR46652">
    <property type="entry name" value="LEUCINE-RICH REPEAT AND IQ DOMAIN-CONTAINING PROTEIN 1-RELATED"/>
    <property type="match status" value="1"/>
</dbReference>
<dbReference type="PROSITE" id="PS51450">
    <property type="entry name" value="LRR"/>
    <property type="match status" value="1"/>
</dbReference>
<keyword evidence="4" id="KW-0472">Membrane</keyword>
<keyword evidence="4" id="KW-1133">Transmembrane helix</keyword>
<gene>
    <name evidence="7" type="primary">LOC102801966</name>
</gene>
<dbReference type="GeneID" id="102801966"/>
<keyword evidence="2" id="KW-0677">Repeat</keyword>
<evidence type="ECO:0000313" key="7">
    <source>
        <dbReference type="RefSeq" id="XP_006813918.1"/>
    </source>
</evidence>
<feature type="transmembrane region" description="Helical" evidence="4">
    <location>
        <begin position="162"/>
        <end position="184"/>
    </location>
</feature>
<dbReference type="InterPro" id="IPR011992">
    <property type="entry name" value="EF-hand-dom_pair"/>
</dbReference>
<dbReference type="RefSeq" id="XP_006813918.1">
    <property type="nucleotide sequence ID" value="XM_006813855.1"/>
</dbReference>
<reference evidence="7" key="1">
    <citation type="submission" date="2025-08" db="UniProtKB">
        <authorList>
            <consortium name="RefSeq"/>
        </authorList>
    </citation>
    <scope>IDENTIFICATION</scope>
    <source>
        <tissue evidence="7">Testes</tissue>
    </source>
</reference>
<keyword evidence="1" id="KW-0433">Leucine-rich repeat</keyword>
<dbReference type="SUPFAM" id="SSF47473">
    <property type="entry name" value="EF-hand"/>
    <property type="match status" value="1"/>
</dbReference>
<sequence>MEDFATGRLRSPPEKENRSNMVVKDMTGRALRRIERSQSTSSEQHCTTLILDKNSVSKIENLECYESLQQLSIANNRLVRMNGIARLRTLRVLNLPNNSIQFIEGLRELFSLEWLNLSGNSIKCHSQNTACELWFLYACELWFLYACELWFLYGYSATIRILLVNYGFCMLVNYGFCMLVNYGFCMLVNYGFSPTMDELIHSFRALDSDGSGSVTTGEIKKMLVQTKGYYTEDEVSAIMKDADVDENDRVSFSEYIRIIAKMFAATSA</sequence>
<dbReference type="PROSITE" id="PS00018">
    <property type="entry name" value="EF_HAND_1"/>
    <property type="match status" value="2"/>
</dbReference>
<dbReference type="PANTHER" id="PTHR46652:SF3">
    <property type="entry name" value="LEUCINE-RICH REPEAT-CONTAINING PROTEIN 9"/>
    <property type="match status" value="1"/>
</dbReference>
<accession>A0ABM0M1M7</accession>
<evidence type="ECO:0000256" key="1">
    <source>
        <dbReference type="ARBA" id="ARBA00022614"/>
    </source>
</evidence>
<dbReference type="PROSITE" id="PS50222">
    <property type="entry name" value="EF_HAND_2"/>
    <property type="match status" value="2"/>
</dbReference>
<dbReference type="InterPro" id="IPR002048">
    <property type="entry name" value="EF_hand_dom"/>
</dbReference>
<keyword evidence="3" id="KW-0106">Calcium</keyword>
<feature type="transmembrane region" description="Helical" evidence="4">
    <location>
        <begin position="134"/>
        <end position="155"/>
    </location>
</feature>
<protein>
    <submittedName>
        <fullName evidence="7">Uncharacterized protein LOC102801966</fullName>
    </submittedName>
</protein>
<dbReference type="Gene3D" id="1.10.238.10">
    <property type="entry name" value="EF-hand"/>
    <property type="match status" value="1"/>
</dbReference>
<name>A0ABM0M1M7_SACKO</name>
<dbReference type="SUPFAM" id="SSF52058">
    <property type="entry name" value="L domain-like"/>
    <property type="match status" value="1"/>
</dbReference>
<dbReference type="CDD" id="cd00051">
    <property type="entry name" value="EFh"/>
    <property type="match status" value="1"/>
</dbReference>
<dbReference type="Proteomes" id="UP000694865">
    <property type="component" value="Unplaced"/>
</dbReference>
<dbReference type="Gene3D" id="3.80.10.10">
    <property type="entry name" value="Ribonuclease Inhibitor"/>
    <property type="match status" value="1"/>
</dbReference>
<dbReference type="InterPro" id="IPR032675">
    <property type="entry name" value="LRR_dom_sf"/>
</dbReference>
<evidence type="ECO:0000313" key="6">
    <source>
        <dbReference type="Proteomes" id="UP000694865"/>
    </source>
</evidence>
<keyword evidence="4" id="KW-0812">Transmembrane</keyword>
<dbReference type="InterPro" id="IPR018247">
    <property type="entry name" value="EF_Hand_1_Ca_BS"/>
</dbReference>
<proteinExistence type="predicted"/>
<evidence type="ECO:0000256" key="2">
    <source>
        <dbReference type="ARBA" id="ARBA00022737"/>
    </source>
</evidence>
<evidence type="ECO:0000256" key="3">
    <source>
        <dbReference type="ARBA" id="ARBA00022837"/>
    </source>
</evidence>
<dbReference type="InterPro" id="IPR001611">
    <property type="entry name" value="Leu-rich_rpt"/>
</dbReference>
<dbReference type="SMART" id="SM00054">
    <property type="entry name" value="EFh"/>
    <property type="match status" value="2"/>
</dbReference>
<dbReference type="InterPro" id="IPR050836">
    <property type="entry name" value="SDS22/Internalin_LRR"/>
</dbReference>
<organism evidence="6 7">
    <name type="scientific">Saccoglossus kowalevskii</name>
    <name type="common">Acorn worm</name>
    <dbReference type="NCBI Taxonomy" id="10224"/>
    <lineage>
        <taxon>Eukaryota</taxon>
        <taxon>Metazoa</taxon>
        <taxon>Hemichordata</taxon>
        <taxon>Enteropneusta</taxon>
        <taxon>Harrimaniidae</taxon>
        <taxon>Saccoglossus</taxon>
    </lineage>
</organism>
<dbReference type="Pfam" id="PF13855">
    <property type="entry name" value="LRR_8"/>
    <property type="match status" value="1"/>
</dbReference>
<feature type="domain" description="EF-hand" evidence="5">
    <location>
        <begin position="194"/>
        <end position="229"/>
    </location>
</feature>
<feature type="domain" description="EF-hand" evidence="5">
    <location>
        <begin position="230"/>
        <end position="265"/>
    </location>
</feature>
<dbReference type="Pfam" id="PF13499">
    <property type="entry name" value="EF-hand_7"/>
    <property type="match status" value="1"/>
</dbReference>
<evidence type="ECO:0000259" key="5">
    <source>
        <dbReference type="PROSITE" id="PS50222"/>
    </source>
</evidence>